<dbReference type="EMBL" id="AZEG01000006">
    <property type="protein sequence ID" value="KRL38115.1"/>
    <property type="molecule type" value="Genomic_DNA"/>
</dbReference>
<organism evidence="1 2">
    <name type="scientific">Liquorilactobacillus uvarum DSM 19971</name>
    <dbReference type="NCBI Taxonomy" id="1423812"/>
    <lineage>
        <taxon>Bacteria</taxon>
        <taxon>Bacillati</taxon>
        <taxon>Bacillota</taxon>
        <taxon>Bacilli</taxon>
        <taxon>Lactobacillales</taxon>
        <taxon>Lactobacillaceae</taxon>
        <taxon>Liquorilactobacillus</taxon>
    </lineage>
</organism>
<dbReference type="PATRIC" id="fig|1423812.3.peg.2192"/>
<accession>A0A0R1Q9Q8</accession>
<dbReference type="AlphaFoldDB" id="A0A0R1Q9Q8"/>
<evidence type="ECO:0000313" key="2">
    <source>
        <dbReference type="Proteomes" id="UP000051155"/>
    </source>
</evidence>
<keyword evidence="2" id="KW-1185">Reference proteome</keyword>
<sequence>MKISFQETLIHDTPMKPFFTITKKAANHCRSAANSVCLKNFHFYTFSNISHEIFYRY</sequence>
<proteinExistence type="predicted"/>
<gene>
    <name evidence="1" type="ORF">FD20_GL002063</name>
</gene>
<comment type="caution">
    <text evidence="1">The sequence shown here is derived from an EMBL/GenBank/DDBJ whole genome shotgun (WGS) entry which is preliminary data.</text>
</comment>
<dbReference type="Proteomes" id="UP000051155">
    <property type="component" value="Unassembled WGS sequence"/>
</dbReference>
<name>A0A0R1Q9Q8_9LACO</name>
<protein>
    <submittedName>
        <fullName evidence="1">Uncharacterized protein</fullName>
    </submittedName>
</protein>
<evidence type="ECO:0000313" key="1">
    <source>
        <dbReference type="EMBL" id="KRL38115.1"/>
    </source>
</evidence>
<reference evidence="1 2" key="1">
    <citation type="journal article" date="2015" name="Genome Announc.">
        <title>Expanding the biotechnology potential of lactobacilli through comparative genomics of 213 strains and associated genera.</title>
        <authorList>
            <person name="Sun Z."/>
            <person name="Harris H.M."/>
            <person name="McCann A."/>
            <person name="Guo C."/>
            <person name="Argimon S."/>
            <person name="Zhang W."/>
            <person name="Yang X."/>
            <person name="Jeffery I.B."/>
            <person name="Cooney J.C."/>
            <person name="Kagawa T.F."/>
            <person name="Liu W."/>
            <person name="Song Y."/>
            <person name="Salvetti E."/>
            <person name="Wrobel A."/>
            <person name="Rasinkangas P."/>
            <person name="Parkhill J."/>
            <person name="Rea M.C."/>
            <person name="O'Sullivan O."/>
            <person name="Ritari J."/>
            <person name="Douillard F.P."/>
            <person name="Paul Ross R."/>
            <person name="Yang R."/>
            <person name="Briner A.E."/>
            <person name="Felis G.E."/>
            <person name="de Vos W.M."/>
            <person name="Barrangou R."/>
            <person name="Klaenhammer T.R."/>
            <person name="Caufield P.W."/>
            <person name="Cui Y."/>
            <person name="Zhang H."/>
            <person name="O'Toole P.W."/>
        </authorList>
    </citation>
    <scope>NUCLEOTIDE SEQUENCE [LARGE SCALE GENOMIC DNA]</scope>
    <source>
        <strain evidence="1 2">DSM 19971</strain>
    </source>
</reference>